<comment type="caution">
    <text evidence="3">The sequence shown here is derived from an EMBL/GenBank/DDBJ whole genome shotgun (WGS) entry which is preliminary data.</text>
</comment>
<feature type="compositionally biased region" description="Low complexity" evidence="2">
    <location>
        <begin position="19"/>
        <end position="50"/>
    </location>
</feature>
<sequence>MSPDSPFEQDVKEETDVNAPAAPSSTSAQPASADGDEQQAGADAGKATTEAAEDEAGAKRGRPRKQSSARKTRTVELTLTLTGTAEGEWQADLVHGTNRVVKGLQIPASAVAKAAKELHDDISEGIETVLSAAREQHRAKMEALEAELEKVKRALADLSE</sequence>
<organism evidence="3 4">
    <name type="scientific">Goodfellowiella coeruleoviolacea</name>
    <dbReference type="NCBI Taxonomy" id="334858"/>
    <lineage>
        <taxon>Bacteria</taxon>
        <taxon>Bacillati</taxon>
        <taxon>Actinomycetota</taxon>
        <taxon>Actinomycetes</taxon>
        <taxon>Pseudonocardiales</taxon>
        <taxon>Pseudonocardiaceae</taxon>
        <taxon>Goodfellowiella</taxon>
    </lineage>
</organism>
<evidence type="ECO:0008006" key="5">
    <source>
        <dbReference type="Google" id="ProtNLM"/>
    </source>
</evidence>
<proteinExistence type="predicted"/>
<gene>
    <name evidence="3" type="ORF">LX83_006205</name>
</gene>
<evidence type="ECO:0000256" key="2">
    <source>
        <dbReference type="SAM" id="MobiDB-lite"/>
    </source>
</evidence>
<keyword evidence="4" id="KW-1185">Reference proteome</keyword>
<protein>
    <recommendedName>
        <fullName evidence="5">Mucin</fullName>
    </recommendedName>
</protein>
<dbReference type="EMBL" id="JAMTCK010000018">
    <property type="protein sequence ID" value="MCP2169320.1"/>
    <property type="molecule type" value="Genomic_DNA"/>
</dbReference>
<accession>A0AAE3GKT1</accession>
<feature type="coiled-coil region" evidence="1">
    <location>
        <begin position="127"/>
        <end position="154"/>
    </location>
</feature>
<evidence type="ECO:0000313" key="4">
    <source>
        <dbReference type="Proteomes" id="UP001206128"/>
    </source>
</evidence>
<dbReference type="InterPro" id="IPR046282">
    <property type="entry name" value="DUF6319"/>
</dbReference>
<keyword evidence="1" id="KW-0175">Coiled coil</keyword>
<dbReference type="Proteomes" id="UP001206128">
    <property type="component" value="Unassembled WGS sequence"/>
</dbReference>
<reference evidence="3" key="1">
    <citation type="submission" date="2022-06" db="EMBL/GenBank/DDBJ databases">
        <title>Genomic Encyclopedia of Archaeal and Bacterial Type Strains, Phase II (KMG-II): from individual species to whole genera.</title>
        <authorList>
            <person name="Goeker M."/>
        </authorList>
    </citation>
    <scope>NUCLEOTIDE SEQUENCE</scope>
    <source>
        <strain evidence="3">DSM 43935</strain>
    </source>
</reference>
<evidence type="ECO:0000256" key="1">
    <source>
        <dbReference type="SAM" id="Coils"/>
    </source>
</evidence>
<feature type="region of interest" description="Disordered" evidence="2">
    <location>
        <begin position="1"/>
        <end position="74"/>
    </location>
</feature>
<dbReference type="Pfam" id="PF19844">
    <property type="entry name" value="DUF6319"/>
    <property type="match status" value="1"/>
</dbReference>
<evidence type="ECO:0000313" key="3">
    <source>
        <dbReference type="EMBL" id="MCP2169320.1"/>
    </source>
</evidence>
<feature type="compositionally biased region" description="Basic residues" evidence="2">
    <location>
        <begin position="59"/>
        <end position="72"/>
    </location>
</feature>
<dbReference type="AlphaFoldDB" id="A0AAE3GKT1"/>
<name>A0AAE3GKT1_9PSEU</name>